<dbReference type="InterPro" id="IPR018692">
    <property type="entry name" value="DUF2189"/>
</dbReference>
<gene>
    <name evidence="2" type="ORF">EAH84_11005</name>
</gene>
<comment type="caution">
    <text evidence="2">The sequence shown here is derived from an EMBL/GenBank/DDBJ whole genome shotgun (WGS) entry which is preliminary data.</text>
</comment>
<feature type="transmembrane region" description="Helical" evidence="1">
    <location>
        <begin position="119"/>
        <end position="141"/>
    </location>
</feature>
<accession>A0A502CE79</accession>
<keyword evidence="1" id="KW-0472">Membrane</keyword>
<feature type="transmembrane region" description="Helical" evidence="1">
    <location>
        <begin position="69"/>
        <end position="90"/>
    </location>
</feature>
<reference evidence="2 3" key="1">
    <citation type="journal article" date="2019" name="Environ. Microbiol.">
        <title>Species interactions and distinct microbial communities in high Arctic permafrost affected cryosols are associated with the CH4 and CO2 gas fluxes.</title>
        <authorList>
            <person name="Altshuler I."/>
            <person name="Hamel J."/>
            <person name="Turney S."/>
            <person name="Magnuson E."/>
            <person name="Levesque R."/>
            <person name="Greer C."/>
            <person name="Whyte L.G."/>
        </authorList>
    </citation>
    <scope>NUCLEOTIDE SEQUENCE [LARGE SCALE GENOMIC DNA]</scope>
    <source>
        <strain evidence="2 3">S5.1</strain>
    </source>
</reference>
<evidence type="ECO:0000313" key="3">
    <source>
        <dbReference type="Proteomes" id="UP000318413"/>
    </source>
</evidence>
<keyword evidence="1" id="KW-1133">Transmembrane helix</keyword>
<dbReference type="Pfam" id="PF09955">
    <property type="entry name" value="DUF2189"/>
    <property type="match status" value="1"/>
</dbReference>
<evidence type="ECO:0000313" key="2">
    <source>
        <dbReference type="EMBL" id="TPG12005.1"/>
    </source>
</evidence>
<organism evidence="2 3">
    <name type="scientific">Sphingomonas oligophenolica</name>
    <dbReference type="NCBI Taxonomy" id="301154"/>
    <lineage>
        <taxon>Bacteria</taxon>
        <taxon>Pseudomonadati</taxon>
        <taxon>Pseudomonadota</taxon>
        <taxon>Alphaproteobacteria</taxon>
        <taxon>Sphingomonadales</taxon>
        <taxon>Sphingomonadaceae</taxon>
        <taxon>Sphingomonas</taxon>
    </lineage>
</organism>
<proteinExistence type="predicted"/>
<keyword evidence="1" id="KW-0812">Transmembrane</keyword>
<feature type="transmembrane region" description="Helical" evidence="1">
    <location>
        <begin position="167"/>
        <end position="190"/>
    </location>
</feature>
<protein>
    <submittedName>
        <fullName evidence="2">DUF2189 domain-containing protein</fullName>
    </submittedName>
</protein>
<dbReference type="EMBL" id="RCZK01000008">
    <property type="protein sequence ID" value="TPG12005.1"/>
    <property type="molecule type" value="Genomic_DNA"/>
</dbReference>
<feature type="transmembrane region" description="Helical" evidence="1">
    <location>
        <begin position="44"/>
        <end position="63"/>
    </location>
</feature>
<sequence>MTTQSAAAMPIASEVPEIRQLSSADLDWALRRGWKDFTERRGDLLFIGLLYSLVCLLAVYVALNQPLLPLLFPLVAGLSIAGPAVASGFYEIARRAEEGREANWWHFIDPLNGRSRTPLAALTSGLALLFLGWLLVAYVIYASTLGTDGAPNVSDFLARLFSTREGWTMIILGNLAGLGFAVATLVFTWVSFPMVVDTSVDAGVAVRTSVKAFRANPHAAIGWGLRVAALLALGTLPLGIGLAIVLPWLGYSTWHLYTAMVVR</sequence>
<name>A0A502CE79_9SPHN</name>
<dbReference type="OrthoDB" id="9809543at2"/>
<keyword evidence="3" id="KW-1185">Reference proteome</keyword>
<evidence type="ECO:0000256" key="1">
    <source>
        <dbReference type="SAM" id="Phobius"/>
    </source>
</evidence>
<feature type="transmembrane region" description="Helical" evidence="1">
    <location>
        <begin position="227"/>
        <end position="250"/>
    </location>
</feature>
<dbReference type="RefSeq" id="WP_140871915.1">
    <property type="nucleotide sequence ID" value="NZ_RCZK01000008.1"/>
</dbReference>
<dbReference type="AlphaFoldDB" id="A0A502CE79"/>
<dbReference type="Proteomes" id="UP000318413">
    <property type="component" value="Unassembled WGS sequence"/>
</dbReference>